<evidence type="ECO:0000256" key="1">
    <source>
        <dbReference type="ARBA" id="ARBA00004173"/>
    </source>
</evidence>
<dbReference type="GO" id="GO:0006412">
    <property type="term" value="P:translation"/>
    <property type="evidence" value="ECO:0007669"/>
    <property type="project" value="TreeGrafter"/>
</dbReference>
<reference evidence="9 10" key="1">
    <citation type="submission" date="2019-07" db="EMBL/GenBank/DDBJ databases">
        <title>Draft genome assembly of a fouling barnacle, Amphibalanus amphitrite (Darwin, 1854): The first reference genome for Thecostraca.</title>
        <authorList>
            <person name="Kim W."/>
        </authorList>
    </citation>
    <scope>NUCLEOTIDE SEQUENCE [LARGE SCALE GENOMIC DNA]</scope>
    <source>
        <strain evidence="9">SNU_AA5</strain>
        <tissue evidence="9">Soma without cirri and trophi</tissue>
    </source>
</reference>
<evidence type="ECO:0000256" key="8">
    <source>
        <dbReference type="ARBA" id="ARBA00035419"/>
    </source>
</evidence>
<keyword evidence="6" id="KW-0687">Ribonucleoprotein</keyword>
<dbReference type="PANTHER" id="PTHR13409">
    <property type="entry name" value="MITOCHONDRIAL 39S RIBOSOMAL PROTEIN L51"/>
    <property type="match status" value="1"/>
</dbReference>
<keyword evidence="4 9" id="KW-0689">Ribosomal protein</keyword>
<gene>
    <name evidence="9" type="primary">mRpL51</name>
    <name evidence="9" type="ORF">FJT64_007717</name>
</gene>
<dbReference type="AlphaFoldDB" id="A0A6A4VM28"/>
<comment type="subcellular location">
    <subcellularLocation>
        <location evidence="1">Mitochondrion</location>
    </subcellularLocation>
</comment>
<name>A0A6A4VM28_AMPAM</name>
<dbReference type="Proteomes" id="UP000440578">
    <property type="component" value="Unassembled WGS sequence"/>
</dbReference>
<evidence type="ECO:0000256" key="5">
    <source>
        <dbReference type="ARBA" id="ARBA00023128"/>
    </source>
</evidence>
<protein>
    <recommendedName>
        <fullName evidence="7">Large ribosomal subunit protein mL51</fullName>
    </recommendedName>
    <alternativeName>
        <fullName evidence="8">39S ribosomal protein L51, mitochondrial</fullName>
    </alternativeName>
</protein>
<keyword evidence="5" id="KW-0496">Mitochondrion</keyword>
<keyword evidence="3" id="KW-0809">Transit peptide</keyword>
<evidence type="ECO:0000313" key="10">
    <source>
        <dbReference type="Proteomes" id="UP000440578"/>
    </source>
</evidence>
<proteinExistence type="inferred from homology"/>
<evidence type="ECO:0000256" key="4">
    <source>
        <dbReference type="ARBA" id="ARBA00022980"/>
    </source>
</evidence>
<dbReference type="EMBL" id="VIIS01001672">
    <property type="protein sequence ID" value="KAF0294683.1"/>
    <property type="molecule type" value="Genomic_DNA"/>
</dbReference>
<evidence type="ECO:0000256" key="7">
    <source>
        <dbReference type="ARBA" id="ARBA00035182"/>
    </source>
</evidence>
<evidence type="ECO:0000313" key="9">
    <source>
        <dbReference type="EMBL" id="KAF0294683.1"/>
    </source>
</evidence>
<evidence type="ECO:0000256" key="6">
    <source>
        <dbReference type="ARBA" id="ARBA00023274"/>
    </source>
</evidence>
<evidence type="ECO:0000256" key="2">
    <source>
        <dbReference type="ARBA" id="ARBA00010972"/>
    </source>
</evidence>
<dbReference type="InterPro" id="IPR019373">
    <property type="entry name" value="Ribosomal_mL51"/>
</dbReference>
<dbReference type="GO" id="GO:0003735">
    <property type="term" value="F:structural constituent of ribosome"/>
    <property type="evidence" value="ECO:0007669"/>
    <property type="project" value="InterPro"/>
</dbReference>
<accession>A0A6A4VM28</accession>
<dbReference type="Pfam" id="PF10244">
    <property type="entry name" value="MRP-L51"/>
    <property type="match status" value="1"/>
</dbReference>
<dbReference type="PANTHER" id="PTHR13409:SF0">
    <property type="entry name" value="LARGE RIBOSOMAL SUBUNIT PROTEIN ML51"/>
    <property type="match status" value="1"/>
</dbReference>
<evidence type="ECO:0000256" key="3">
    <source>
        <dbReference type="ARBA" id="ARBA00022946"/>
    </source>
</evidence>
<dbReference type="GO" id="GO:0005762">
    <property type="term" value="C:mitochondrial large ribosomal subunit"/>
    <property type="evidence" value="ECO:0007669"/>
    <property type="project" value="TreeGrafter"/>
</dbReference>
<keyword evidence="10" id="KW-1185">Reference proteome</keyword>
<comment type="caution">
    <text evidence="9">The sequence shown here is derived from an EMBL/GenBank/DDBJ whole genome shotgun (WGS) entry which is preliminary data.</text>
</comment>
<sequence length="129" mass="15135">MLSGVSGRVSAVLRAATAAVTPVRNRWHADKVARGPVAVRYGWHKEHIMPSDILGNGSLHPVQLMYKVPPWLRGFRGNEYQMLLRKRRALGPLLEDHYPTKSFNLQKRIRYLYRFLNHGRTKDYFWRKH</sequence>
<dbReference type="OrthoDB" id="10059330at2759"/>
<organism evidence="9 10">
    <name type="scientific">Amphibalanus amphitrite</name>
    <name type="common">Striped barnacle</name>
    <name type="synonym">Balanus amphitrite</name>
    <dbReference type="NCBI Taxonomy" id="1232801"/>
    <lineage>
        <taxon>Eukaryota</taxon>
        <taxon>Metazoa</taxon>
        <taxon>Ecdysozoa</taxon>
        <taxon>Arthropoda</taxon>
        <taxon>Crustacea</taxon>
        <taxon>Multicrustacea</taxon>
        <taxon>Cirripedia</taxon>
        <taxon>Thoracica</taxon>
        <taxon>Thoracicalcarea</taxon>
        <taxon>Balanomorpha</taxon>
        <taxon>Balanoidea</taxon>
        <taxon>Balanidae</taxon>
        <taxon>Amphibalaninae</taxon>
        <taxon>Amphibalanus</taxon>
    </lineage>
</organism>
<comment type="similarity">
    <text evidence="2">Belongs to the mitochondrion-specific ribosomal protein mL51 family.</text>
</comment>